<dbReference type="SUPFAM" id="SSF55785">
    <property type="entry name" value="PYP-like sensor domain (PAS domain)"/>
    <property type="match status" value="1"/>
</dbReference>
<evidence type="ECO:0000313" key="12">
    <source>
        <dbReference type="Proteomes" id="UP000002698"/>
    </source>
</evidence>
<dbReference type="GO" id="GO:0000155">
    <property type="term" value="F:phosphorelay sensor kinase activity"/>
    <property type="evidence" value="ECO:0007669"/>
    <property type="project" value="InterPro"/>
</dbReference>
<evidence type="ECO:0000256" key="1">
    <source>
        <dbReference type="ARBA" id="ARBA00000085"/>
    </source>
</evidence>
<feature type="domain" description="PAS" evidence="9">
    <location>
        <begin position="242"/>
        <end position="289"/>
    </location>
</feature>
<dbReference type="EMBL" id="CR936257">
    <property type="protein sequence ID" value="CAI48844.2"/>
    <property type="molecule type" value="Genomic_DNA"/>
</dbReference>
<evidence type="ECO:0000259" key="8">
    <source>
        <dbReference type="PROSITE" id="PS50109"/>
    </source>
</evidence>
<accession>A0A1U7EV28</accession>
<dbReference type="Gene3D" id="3.30.565.10">
    <property type="entry name" value="Histidine kinase-like ATPase, C-terminal domain"/>
    <property type="match status" value="1"/>
</dbReference>
<feature type="transmembrane region" description="Helical" evidence="7">
    <location>
        <begin position="6"/>
        <end position="29"/>
    </location>
</feature>
<keyword evidence="7" id="KW-0472">Membrane</keyword>
<feature type="transmembrane region" description="Helical" evidence="7">
    <location>
        <begin position="72"/>
        <end position="89"/>
    </location>
</feature>
<dbReference type="NCBIfam" id="TIGR00229">
    <property type="entry name" value="sensory_box"/>
    <property type="match status" value="1"/>
</dbReference>
<evidence type="ECO:0000256" key="7">
    <source>
        <dbReference type="SAM" id="Phobius"/>
    </source>
</evidence>
<dbReference type="InterPro" id="IPR036097">
    <property type="entry name" value="HisK_dim/P_sf"/>
</dbReference>
<feature type="coiled-coil region" evidence="6">
    <location>
        <begin position="341"/>
        <end position="368"/>
    </location>
</feature>
<dbReference type="eggNOG" id="arCOG02327">
    <property type="taxonomic scope" value="Archaea"/>
</dbReference>
<evidence type="ECO:0000259" key="9">
    <source>
        <dbReference type="PROSITE" id="PS50112"/>
    </source>
</evidence>
<evidence type="ECO:0000256" key="6">
    <source>
        <dbReference type="SAM" id="Coils"/>
    </source>
</evidence>
<evidence type="ECO:0000256" key="2">
    <source>
        <dbReference type="ARBA" id="ARBA00012438"/>
    </source>
</evidence>
<dbReference type="SMART" id="SM00387">
    <property type="entry name" value="HATPase_c"/>
    <property type="match status" value="1"/>
</dbReference>
<dbReference type="PROSITE" id="PS50109">
    <property type="entry name" value="HIS_KIN"/>
    <property type="match status" value="1"/>
</dbReference>
<dbReference type="InterPro" id="IPR050736">
    <property type="entry name" value="Sensor_HK_Regulatory"/>
</dbReference>
<dbReference type="AlphaFoldDB" id="A0A1U7EV28"/>
<sequence>MSPQVQFWLYVVPLMAAAVISAGLTVVVFQNRHKRTAPQILGVLIGASFWAAADALRLLSSDPSLQLFWHNVRFLGSTVVVLSAFLHALEYTNRERWLRPRWVSVAAFIFVVTNLLVWTTEPLGHELIRAGAETVAVGSQTVLEFEHGPWFFINAAYSYLLLVAAVAMYAFEALQRSGTYRRQAAALIVAMAVPWLLNLVYVLGYVVVDLTGFGFTVTAVVFVAQLYWFQLLDVVPVARGTVVNHIESGYLVVDPEGRILDANEASAELFDVPRDAIIGQTIDEVFETLPEIVERFGDERDVRDIITIFRDGDRYDYDVDISPVYDSRDRYVGRVVLVRNVTEQRRRQRKLEERTEALERQNEKLDRFASIVSHDLRNPIAVANGHLQIAREDGDEESFERIDESLERMDDIIEDVLALARQDDEITDPDEVSLSDLCTQAWTTVDTNGATLDVQTDATINADRGQLRRALENLFRNSVEHVGDDVTVTVGDLSDGFYVADDGPGIPEDEREKVLESGFTTSETGTGFGLSIVSGTADAHGWSLDIASDDDGGARFEFTDVSVVERADSTPGAPASMWEE</sequence>
<dbReference type="InterPro" id="IPR000014">
    <property type="entry name" value="PAS"/>
</dbReference>
<comment type="catalytic activity">
    <reaction evidence="1">
        <text>ATP + protein L-histidine = ADP + protein N-phospho-L-histidine.</text>
        <dbReference type="EC" id="2.7.13.3"/>
    </reaction>
</comment>
<dbReference type="Gene3D" id="3.30.450.20">
    <property type="entry name" value="PAS domain"/>
    <property type="match status" value="1"/>
</dbReference>
<evidence type="ECO:0000256" key="4">
    <source>
        <dbReference type="ARBA" id="ARBA00022777"/>
    </source>
</evidence>
<dbReference type="Pfam" id="PF02518">
    <property type="entry name" value="HATPase_c"/>
    <property type="match status" value="1"/>
</dbReference>
<dbReference type="SUPFAM" id="SSF47384">
    <property type="entry name" value="Homodimeric domain of signal transducing histidine kinase"/>
    <property type="match status" value="1"/>
</dbReference>
<dbReference type="InterPro" id="IPR000700">
    <property type="entry name" value="PAS-assoc_C"/>
</dbReference>
<dbReference type="HOGENOM" id="CLU_000445_114_58_2"/>
<keyword evidence="5" id="KW-0902">Two-component regulatory system</keyword>
<dbReference type="Gene3D" id="1.10.287.130">
    <property type="match status" value="1"/>
</dbReference>
<evidence type="ECO:0000256" key="3">
    <source>
        <dbReference type="ARBA" id="ARBA00022679"/>
    </source>
</evidence>
<dbReference type="PANTHER" id="PTHR43711:SF1">
    <property type="entry name" value="HISTIDINE KINASE 1"/>
    <property type="match status" value="1"/>
</dbReference>
<dbReference type="Pfam" id="PF13426">
    <property type="entry name" value="PAS_9"/>
    <property type="match status" value="1"/>
</dbReference>
<feature type="transmembrane region" description="Helical" evidence="7">
    <location>
        <begin position="150"/>
        <end position="171"/>
    </location>
</feature>
<evidence type="ECO:0000256" key="5">
    <source>
        <dbReference type="ARBA" id="ARBA00023012"/>
    </source>
</evidence>
<keyword evidence="7" id="KW-0812">Transmembrane</keyword>
<dbReference type="Proteomes" id="UP000002698">
    <property type="component" value="Chromosome"/>
</dbReference>
<dbReference type="InterPro" id="IPR003594">
    <property type="entry name" value="HATPase_dom"/>
</dbReference>
<feature type="domain" description="Histidine kinase" evidence="8">
    <location>
        <begin position="371"/>
        <end position="559"/>
    </location>
</feature>
<feature type="transmembrane region" description="Helical" evidence="7">
    <location>
        <begin position="183"/>
        <end position="204"/>
    </location>
</feature>
<keyword evidence="3 11" id="KW-0808">Transferase</keyword>
<dbReference type="CDD" id="cd00075">
    <property type="entry name" value="HATPase"/>
    <property type="match status" value="1"/>
</dbReference>
<dbReference type="PROSITE" id="PS50112">
    <property type="entry name" value="PAS"/>
    <property type="match status" value="1"/>
</dbReference>
<dbReference type="Pfam" id="PF16927">
    <property type="entry name" value="HisKA_7TM"/>
    <property type="match status" value="1"/>
</dbReference>
<dbReference type="CDD" id="cd00130">
    <property type="entry name" value="PAS"/>
    <property type="match status" value="1"/>
</dbReference>
<dbReference type="KEGG" id="nph:NP_1506A"/>
<feature type="domain" description="PAC" evidence="10">
    <location>
        <begin position="298"/>
        <end position="353"/>
    </location>
</feature>
<evidence type="ECO:0000313" key="11">
    <source>
        <dbReference type="EMBL" id="CAI48844.2"/>
    </source>
</evidence>
<dbReference type="EC" id="2.7.13.3" evidence="2"/>
<dbReference type="PANTHER" id="PTHR43711">
    <property type="entry name" value="TWO-COMPONENT HISTIDINE KINASE"/>
    <property type="match status" value="1"/>
</dbReference>
<dbReference type="InterPro" id="IPR005467">
    <property type="entry name" value="His_kinase_dom"/>
</dbReference>
<dbReference type="SMART" id="SM00388">
    <property type="entry name" value="HisKA"/>
    <property type="match status" value="1"/>
</dbReference>
<dbReference type="Pfam" id="PF00512">
    <property type="entry name" value="HisKA"/>
    <property type="match status" value="1"/>
</dbReference>
<dbReference type="EnsemblBacteria" id="CAI48844">
    <property type="protein sequence ID" value="CAI48844"/>
    <property type="gene ID" value="NP_1506A"/>
</dbReference>
<keyword evidence="12" id="KW-1185">Reference proteome</keyword>
<keyword evidence="4 11" id="KW-0418">Kinase</keyword>
<proteinExistence type="predicted"/>
<reference evidence="11 12" key="1">
    <citation type="journal article" date="2005" name="Genome Res.">
        <title>Living with two extremes: conclusions from the genome sequence of Natronomonas pharaonis.</title>
        <authorList>
            <person name="Falb M."/>
            <person name="Pfeiffer F."/>
            <person name="Palm P."/>
            <person name="Rodewald K."/>
            <person name="Hickmann V."/>
            <person name="Tittor J."/>
            <person name="Oesterhelt D."/>
        </authorList>
    </citation>
    <scope>NUCLEOTIDE SEQUENCE [LARGE SCALE GENOMIC DNA]</scope>
    <source>
        <strain evidence="12">ATCC 35678 / DSM 2160 / CIP 103997 / JCM 8858 / NBRC 14720 / NCIMB 2260 / Gabara</strain>
    </source>
</reference>
<dbReference type="PROSITE" id="PS50113">
    <property type="entry name" value="PAC"/>
    <property type="match status" value="1"/>
</dbReference>
<name>A0A1U7EV28_NATPD</name>
<organism evidence="11 12">
    <name type="scientific">Natronomonas pharaonis (strain ATCC 35678 / DSM 2160 / CIP 103997 / JCM 8858 / NBRC 14720 / NCIMB 2260 / Gabara)</name>
    <name type="common">Halobacterium pharaonis</name>
    <dbReference type="NCBI Taxonomy" id="348780"/>
    <lineage>
        <taxon>Archaea</taxon>
        <taxon>Methanobacteriati</taxon>
        <taxon>Methanobacteriota</taxon>
        <taxon>Stenosarchaea group</taxon>
        <taxon>Halobacteria</taxon>
        <taxon>Halobacteriales</taxon>
        <taxon>Natronomonadaceae</taxon>
        <taxon>Natronomonas</taxon>
    </lineage>
</organism>
<keyword evidence="6" id="KW-0175">Coiled coil</keyword>
<keyword evidence="7" id="KW-1133">Transmembrane helix</keyword>
<gene>
    <name evidence="11" type="ordered locus">NP_1506A</name>
</gene>
<protein>
    <recommendedName>
        <fullName evidence="2">histidine kinase</fullName>
        <ecNumber evidence="2">2.7.13.3</ecNumber>
    </recommendedName>
</protein>
<dbReference type="STRING" id="348780.NP_1506A"/>
<evidence type="ECO:0000259" key="10">
    <source>
        <dbReference type="PROSITE" id="PS50113"/>
    </source>
</evidence>
<feature type="transmembrane region" description="Helical" evidence="7">
    <location>
        <begin position="101"/>
        <end position="119"/>
    </location>
</feature>
<dbReference type="CDD" id="cd00082">
    <property type="entry name" value="HisKA"/>
    <property type="match status" value="1"/>
</dbReference>
<dbReference type="InterPro" id="IPR031621">
    <property type="entry name" value="HisKA_7TM"/>
</dbReference>
<feature type="transmembrane region" description="Helical" evidence="7">
    <location>
        <begin position="210"/>
        <end position="229"/>
    </location>
</feature>
<dbReference type="InterPro" id="IPR003661">
    <property type="entry name" value="HisK_dim/P_dom"/>
</dbReference>
<dbReference type="InterPro" id="IPR035965">
    <property type="entry name" value="PAS-like_dom_sf"/>
</dbReference>
<dbReference type="InterPro" id="IPR036890">
    <property type="entry name" value="HATPase_C_sf"/>
</dbReference>
<dbReference type="SUPFAM" id="SSF55874">
    <property type="entry name" value="ATPase domain of HSP90 chaperone/DNA topoisomerase II/histidine kinase"/>
    <property type="match status" value="1"/>
</dbReference>